<reference evidence="2 3" key="1">
    <citation type="submission" date="2020-04" db="EMBL/GenBank/DDBJ databases">
        <title>Perkinsus olseni comparative genomics.</title>
        <authorList>
            <person name="Bogema D.R."/>
        </authorList>
    </citation>
    <scope>NUCLEOTIDE SEQUENCE [LARGE SCALE GENOMIC DNA]</scope>
    <source>
        <strain evidence="2">ATCC PRA-31</strain>
    </source>
</reference>
<proteinExistence type="predicted"/>
<dbReference type="Proteomes" id="UP000572268">
    <property type="component" value="Unassembled WGS sequence"/>
</dbReference>
<protein>
    <recommendedName>
        <fullName evidence="4">MULE transposase domain-containing protein</fullName>
    </recommendedName>
</protein>
<evidence type="ECO:0000313" key="3">
    <source>
        <dbReference type="Proteomes" id="UP000572268"/>
    </source>
</evidence>
<dbReference type="AlphaFoldDB" id="A0A7J6KR07"/>
<sequence length="446" mass="50451">MSSEEDSEPIKRRWGPPNWEFQGSLRLDNDEKPEDTRGIQRLRQRVSARFGDTDNAMLSICNHRYPTKPNNYADLKCVQHDGCPVRYRIVINRENHNFRLEVYRNNKDHDGAERGSIGSSYKTTRVPDSLRERMLQVLEVSRRTTATQLFNKFFKVESPLGPQAESAEEKQKRRDLYEYCKNLKANFFKRKNKGRIDTAREFVAELSPYEWTDLDWDDALNILDRSEALRPGVVKLEHHLPANGGSFVISIASTLSVESIYNCASDLRKYGGGFVIYVDGQASVARGNDCCVYTCGISKVAPGTGVGGAVIRTSLIPLTFSLISSESSECLKTVFRTLQSFIRRITDIPIVAVVMDAAKGCLLACKTALGPAVFTHRCRFHRNQATQKAKLSQEQKGMVRVLTDQLMIAPDQTAYDGYLRSIITDANTPKAVKKYMRVQYPPSKDR</sequence>
<feature type="region of interest" description="Disordered" evidence="1">
    <location>
        <begin position="1"/>
        <end position="38"/>
    </location>
</feature>
<accession>A0A7J6KR07</accession>
<evidence type="ECO:0008006" key="4">
    <source>
        <dbReference type="Google" id="ProtNLM"/>
    </source>
</evidence>
<evidence type="ECO:0000313" key="2">
    <source>
        <dbReference type="EMBL" id="KAF4648936.1"/>
    </source>
</evidence>
<evidence type="ECO:0000256" key="1">
    <source>
        <dbReference type="SAM" id="MobiDB-lite"/>
    </source>
</evidence>
<name>A0A7J6KR07_PEROL</name>
<organism evidence="2 3">
    <name type="scientific">Perkinsus olseni</name>
    <name type="common">Perkinsus atlanticus</name>
    <dbReference type="NCBI Taxonomy" id="32597"/>
    <lineage>
        <taxon>Eukaryota</taxon>
        <taxon>Sar</taxon>
        <taxon>Alveolata</taxon>
        <taxon>Perkinsozoa</taxon>
        <taxon>Perkinsea</taxon>
        <taxon>Perkinsida</taxon>
        <taxon>Perkinsidae</taxon>
        <taxon>Perkinsus</taxon>
    </lineage>
</organism>
<feature type="compositionally biased region" description="Basic and acidic residues" evidence="1">
    <location>
        <begin position="27"/>
        <end position="38"/>
    </location>
</feature>
<gene>
    <name evidence="2" type="ORF">FOL46_002335</name>
</gene>
<dbReference type="EMBL" id="JABANN010001730">
    <property type="protein sequence ID" value="KAF4648936.1"/>
    <property type="molecule type" value="Genomic_DNA"/>
</dbReference>
<comment type="caution">
    <text evidence="2">The sequence shown here is derived from an EMBL/GenBank/DDBJ whole genome shotgun (WGS) entry which is preliminary data.</text>
</comment>